<proteinExistence type="predicted"/>
<evidence type="ECO:0000313" key="2">
    <source>
        <dbReference type="Proteomes" id="UP000217277"/>
    </source>
</evidence>
<dbReference type="EMBL" id="CP011012">
    <property type="protein sequence ID" value="ATC84354.1"/>
    <property type="molecule type" value="Genomic_DNA"/>
</dbReference>
<accession>A0ACA8E283</accession>
<organism evidence="1 2">
    <name type="scientific">Pseudoalteromonas agarivorans DSM 14585</name>
    <dbReference type="NCBI Taxonomy" id="1312369"/>
    <lineage>
        <taxon>Bacteria</taxon>
        <taxon>Pseudomonadati</taxon>
        <taxon>Pseudomonadota</taxon>
        <taxon>Gammaproteobacteria</taxon>
        <taxon>Alteromonadales</taxon>
        <taxon>Pseudoalteromonadaceae</taxon>
        <taxon>Pseudoalteromonas</taxon>
    </lineage>
</organism>
<gene>
    <name evidence="1" type="ORF">PAGA_b0438</name>
</gene>
<dbReference type="Proteomes" id="UP000217277">
    <property type="component" value="Chromosome II"/>
</dbReference>
<evidence type="ECO:0000313" key="1">
    <source>
        <dbReference type="EMBL" id="ATC84354.1"/>
    </source>
</evidence>
<protein>
    <submittedName>
        <fullName evidence="1">Uncharacterized protein</fullName>
    </submittedName>
</protein>
<name>A0ACA8E283_9GAMM</name>
<reference evidence="1" key="1">
    <citation type="submission" date="2015-03" db="EMBL/GenBank/DDBJ databases">
        <authorList>
            <person name="Xie B.-B."/>
            <person name="Rong J.-C."/>
            <person name="Qin Q.-L."/>
            <person name="Zhang Y.-Z."/>
        </authorList>
    </citation>
    <scope>NUCLEOTIDE SEQUENCE</scope>
    <source>
        <strain evidence="1">DSM 14585</strain>
    </source>
</reference>
<sequence>MNTNKKIIKALIALSILLIISVIYNRGSLILNSEIVSAQITSCKLIRVYDDETEHTTTHYVPVVESEFGKVAEGGVLMPNRATCSQQIGQHVSALFNERNFEDNRIFTFIQFWALPSFLLVIPLAFLIGIYSPIFTKGFVFLYILGALLAVYFETGYLEKHFPVFVTGKKLSQSESALSRCIDTSMRNEFTTKRSQIKKLICQDENITELTSLTDLNSLESLYLQGNSLVSLESIPSMPNLKILSIAGNKQLTSTKGIEKLTALQELQANKAGLINLIGIEQLSNLRIVGLMMNKLTSVSKFKNLVHLENVGISYNPISDISAFKNKTSLIEFSAHGTKINDISPLLTSINLQIVGVSSSNFQCAQLIPLKEILINTAKVYGPSHCE</sequence>
<keyword evidence="2" id="KW-1185">Reference proteome</keyword>